<keyword evidence="3" id="KW-1185">Reference proteome</keyword>
<dbReference type="Gene3D" id="2.160.20.10">
    <property type="entry name" value="Single-stranded right-handed beta-helix, Pectin lyase-like"/>
    <property type="match status" value="1"/>
</dbReference>
<proteinExistence type="predicted"/>
<protein>
    <submittedName>
        <fullName evidence="2">Pectate lyase</fullName>
    </submittedName>
</protein>
<dbReference type="InterPro" id="IPR012334">
    <property type="entry name" value="Pectin_lyas_fold"/>
</dbReference>
<evidence type="ECO:0000313" key="2">
    <source>
        <dbReference type="EMBL" id="QEK50878.1"/>
    </source>
</evidence>
<dbReference type="Proteomes" id="UP000323653">
    <property type="component" value="Chromosome"/>
</dbReference>
<keyword evidence="2" id="KW-0456">Lyase</keyword>
<dbReference type="InterPro" id="IPR046265">
    <property type="entry name" value="DUF6298"/>
</dbReference>
<feature type="domain" description="DUF6298" evidence="1">
    <location>
        <begin position="490"/>
        <end position="973"/>
    </location>
</feature>
<dbReference type="EMBL" id="CP043329">
    <property type="protein sequence ID" value="QEK50878.1"/>
    <property type="molecule type" value="Genomic_DNA"/>
</dbReference>
<sequence>MILALLKKILQHGVNSLSLNGYSLGVYLCLGLFPLSVEAQRKEAPKSPVYLQKDGKLAYTPDTLGNRIPDYSYSGYQAGEKAIPNVAVKIVVPAVEGDATATIQAAIDEVAKLPLDKNGFRGAVLLQKAVYQVYGTIKINTSGVVLRGNGFVENGTTILGKGTNREILIRVLGKQNQVKQTPISITDDYVPVNAFQFKLTDIGPFKVGDQILIHRPSTQEWIAKLNTVTFGGGLSSLGWKPGQRDIFWDRKITAINGNTITIDAPITTALDKQFGQATVTQYQWDGRITNVGIENLQLVSDYNQQNKKDEDHRWNAINIENAVDVWVRQITFKHFAGSAVYVNQHSKRVTVQDCKSLAPVSEIGGERRYTFYTKGQQTLFQRLYSEFGYHDFAVGFMAAGPNAFVQCQAINPYSFSGAIDSWASGSLFDIMNIDGQALSFANRGQDGQGAGWTAANSLFWQCSAAKVYNEQAPTAQNWAFGTWAQFAGDGFWDMSNEHVNPRSFYYAQLEDRLGKSATARKFLLPVASEASSSPSIETALALTQLAAKPVLQLSQFIDDAGSRTPISTEANGAKIIKPIIAKATPKVGDMQVKNGFIVYQNKVITGAKQDIQWWSGSARPFALAKMRPHITRFVPGEIGNGLTDDLEELTTTMQQKNVVAMDHNYGLWYERRRDDHQRVRRMDAEVWPPFYEQPFARSGKGTAWDGLSKYDLTTFNKWYWGRLQQFANLADEKGLVLLHQNYFQHNILEAGAHYADFPWRPANNINNTGFPEPVPYAGDKRIFMAEQFYNVNHPVRRALHRNYIRQCLENFKDNSSVIQLTSAEFTGPTHFVAFWLDVIKEWEQETGKQSIIGLSVTKDVQDEILADPERSKYVDVIDIRYWFYQENGVAYAPKGGQNLAPRQHARLTKVGKSSFEQVYRAVAEYRSKYPDKAVIYNAGNYDRMGWAVFMAGGSLADLPLIADENFLKDAATMKPQPQSQKGVYTLANESSAIVYQNNQAEVKLGNGTYVLSYISPQSGKVVKQSTIKINNQAIKTEDLKSDVVVWIKKK</sequence>
<evidence type="ECO:0000259" key="1">
    <source>
        <dbReference type="Pfam" id="PF19815"/>
    </source>
</evidence>
<dbReference type="RefSeq" id="WP_149073969.1">
    <property type="nucleotide sequence ID" value="NZ_CP043329.1"/>
</dbReference>
<accession>A0A5C0VDW9</accession>
<dbReference type="AlphaFoldDB" id="A0A5C0VDW9"/>
<dbReference type="GO" id="GO:0016829">
    <property type="term" value="F:lyase activity"/>
    <property type="evidence" value="ECO:0007669"/>
    <property type="project" value="UniProtKB-KW"/>
</dbReference>
<dbReference type="InterPro" id="IPR011050">
    <property type="entry name" value="Pectin_lyase_fold/virulence"/>
</dbReference>
<evidence type="ECO:0000313" key="3">
    <source>
        <dbReference type="Proteomes" id="UP000323653"/>
    </source>
</evidence>
<dbReference type="KEGG" id="pej:FYC62_03725"/>
<reference evidence="2 3" key="1">
    <citation type="submission" date="2019-08" db="EMBL/GenBank/DDBJ databases">
        <title>Pedobacter sp. nov., isolated from Han river, South Korea.</title>
        <authorList>
            <person name="Lee D.-H."/>
            <person name="Kim Y.-S."/>
            <person name="Hwang E.-M."/>
            <person name="Le Tran T.C."/>
            <person name="Cha C.-J."/>
        </authorList>
    </citation>
    <scope>NUCLEOTIDE SEQUENCE [LARGE SCALE GENOMIC DNA]</scope>
    <source>
        <strain evidence="2 3">CJ43</strain>
    </source>
</reference>
<dbReference type="SUPFAM" id="SSF51126">
    <property type="entry name" value="Pectin lyase-like"/>
    <property type="match status" value="1"/>
</dbReference>
<organism evidence="2 3">
    <name type="scientific">Pedobacter aquae</name>
    <dbReference type="NCBI Taxonomy" id="2605747"/>
    <lineage>
        <taxon>Bacteria</taxon>
        <taxon>Pseudomonadati</taxon>
        <taxon>Bacteroidota</taxon>
        <taxon>Sphingobacteriia</taxon>
        <taxon>Sphingobacteriales</taxon>
        <taxon>Sphingobacteriaceae</taxon>
        <taxon>Pedobacter</taxon>
    </lineage>
</organism>
<dbReference type="Pfam" id="PF19815">
    <property type="entry name" value="DUF6298"/>
    <property type="match status" value="1"/>
</dbReference>
<name>A0A5C0VDW9_9SPHI</name>
<gene>
    <name evidence="2" type="ORF">FYC62_03725</name>
</gene>